<evidence type="ECO:0000313" key="4">
    <source>
        <dbReference type="Proteomes" id="UP001265746"/>
    </source>
</evidence>
<feature type="region of interest" description="Disordered" evidence="2">
    <location>
        <begin position="200"/>
        <end position="252"/>
    </location>
</feature>
<reference evidence="3" key="1">
    <citation type="submission" date="2023-06" db="EMBL/GenBank/DDBJ databases">
        <authorList>
            <person name="Noh H."/>
        </authorList>
    </citation>
    <scope>NUCLEOTIDE SEQUENCE</scope>
    <source>
        <strain evidence="3">DUCC20226</strain>
    </source>
</reference>
<feature type="coiled-coil region" evidence="1">
    <location>
        <begin position="287"/>
        <end position="354"/>
    </location>
</feature>
<gene>
    <name evidence="3" type="ORF">N8I77_012093</name>
</gene>
<evidence type="ECO:0000256" key="1">
    <source>
        <dbReference type="SAM" id="Coils"/>
    </source>
</evidence>
<dbReference type="AlphaFoldDB" id="A0AAD9S5F9"/>
<proteinExistence type="predicted"/>
<evidence type="ECO:0000313" key="3">
    <source>
        <dbReference type="EMBL" id="KAK2598701.1"/>
    </source>
</evidence>
<dbReference type="SUPFAM" id="SSF58113">
    <property type="entry name" value="Apolipoprotein A-I"/>
    <property type="match status" value="1"/>
</dbReference>
<organism evidence="3 4">
    <name type="scientific">Phomopsis amygdali</name>
    <name type="common">Fusicoccum amygdali</name>
    <dbReference type="NCBI Taxonomy" id="1214568"/>
    <lineage>
        <taxon>Eukaryota</taxon>
        <taxon>Fungi</taxon>
        <taxon>Dikarya</taxon>
        <taxon>Ascomycota</taxon>
        <taxon>Pezizomycotina</taxon>
        <taxon>Sordariomycetes</taxon>
        <taxon>Sordariomycetidae</taxon>
        <taxon>Diaporthales</taxon>
        <taxon>Diaporthaceae</taxon>
        <taxon>Diaporthe</taxon>
    </lineage>
</organism>
<evidence type="ECO:0000256" key="2">
    <source>
        <dbReference type="SAM" id="MobiDB-lite"/>
    </source>
</evidence>
<dbReference type="EMBL" id="JAUJFL010000008">
    <property type="protein sequence ID" value="KAK2598701.1"/>
    <property type="molecule type" value="Genomic_DNA"/>
</dbReference>
<feature type="compositionally biased region" description="Pro residues" evidence="2">
    <location>
        <begin position="214"/>
        <end position="229"/>
    </location>
</feature>
<protein>
    <submittedName>
        <fullName evidence="3">Uncharacterized protein</fullName>
    </submittedName>
</protein>
<sequence>MARPPTTGSVERSPDDAVLRLDEVPVLVEWAGADAQMLQLGDSFSTTPVSLGLNFDSMAKSVSLRLRVVVQIHRDSSNKTPLYLHIGPEDIETITSQGPHQELAASKTNRLDIRLKRSVALIGPPFRLRPSNKARAGVVNSTRDLAMRHEFFIHVQHGLISEAQHTAISQAVYSEYSYSGHADLSSLYGGLGGKQVATRAAETSSAPVGDGTDLPPPSYDELEAPPPMAPLWQGSDPGPSSKKRRLNSPAADPTASLLAVETICRKLMAEQQAITEQALRALEDRLTTHLDSRYDRLQRENQEAQTKLSDELNSKMGELRGQVDELKQKVDGLDENMAEELEKLSEEIQVVSDDIESRVDFRVDDTAVGVKIELEEFIRDELKDVEEAVKGSLRRANVSIEFDD</sequence>
<comment type="caution">
    <text evidence="3">The sequence shown here is derived from an EMBL/GenBank/DDBJ whole genome shotgun (WGS) entry which is preliminary data.</text>
</comment>
<keyword evidence="1" id="KW-0175">Coiled coil</keyword>
<keyword evidence="4" id="KW-1185">Reference proteome</keyword>
<dbReference type="Proteomes" id="UP001265746">
    <property type="component" value="Unassembled WGS sequence"/>
</dbReference>
<name>A0AAD9S5F9_PHOAM</name>
<accession>A0AAD9S5F9</accession>